<keyword evidence="3" id="KW-1185">Reference proteome</keyword>
<evidence type="ECO:0000313" key="3">
    <source>
        <dbReference type="Proteomes" id="UP000594638"/>
    </source>
</evidence>
<feature type="compositionally biased region" description="Polar residues" evidence="1">
    <location>
        <begin position="425"/>
        <end position="448"/>
    </location>
</feature>
<dbReference type="OrthoDB" id="1740932at2759"/>
<organism evidence="2 3">
    <name type="scientific">Olea europaea subsp. europaea</name>
    <dbReference type="NCBI Taxonomy" id="158383"/>
    <lineage>
        <taxon>Eukaryota</taxon>
        <taxon>Viridiplantae</taxon>
        <taxon>Streptophyta</taxon>
        <taxon>Embryophyta</taxon>
        <taxon>Tracheophyta</taxon>
        <taxon>Spermatophyta</taxon>
        <taxon>Magnoliopsida</taxon>
        <taxon>eudicotyledons</taxon>
        <taxon>Gunneridae</taxon>
        <taxon>Pentapetalae</taxon>
        <taxon>asterids</taxon>
        <taxon>lamiids</taxon>
        <taxon>Lamiales</taxon>
        <taxon>Oleaceae</taxon>
        <taxon>Oleeae</taxon>
        <taxon>Olea</taxon>
    </lineage>
</organism>
<feature type="region of interest" description="Disordered" evidence="1">
    <location>
        <begin position="1"/>
        <end position="50"/>
    </location>
</feature>
<name>A0A8S0QRX0_OLEEU</name>
<dbReference type="EMBL" id="CACTIH010001881">
    <property type="protein sequence ID" value="CAA2967346.1"/>
    <property type="molecule type" value="Genomic_DNA"/>
</dbReference>
<dbReference type="Proteomes" id="UP000594638">
    <property type="component" value="Unassembled WGS sequence"/>
</dbReference>
<evidence type="ECO:0000256" key="1">
    <source>
        <dbReference type="SAM" id="MobiDB-lite"/>
    </source>
</evidence>
<feature type="region of interest" description="Disordered" evidence="1">
    <location>
        <begin position="279"/>
        <end position="321"/>
    </location>
</feature>
<comment type="caution">
    <text evidence="2">The sequence shown here is derived from an EMBL/GenBank/DDBJ whole genome shotgun (WGS) entry which is preliminary data.</text>
</comment>
<feature type="compositionally biased region" description="Basic and acidic residues" evidence="1">
    <location>
        <begin position="216"/>
        <end position="229"/>
    </location>
</feature>
<dbReference type="AlphaFoldDB" id="A0A8S0QRX0"/>
<sequence length="459" mass="49488">MKARDAQKKQATRAKLKGKPGLNLENVTDEYEKDELRSPTEPAVENSRDKEIRYELENKSNSQFADSKNKNTGIFLADKTLLDQTDNFIKDDVSEEGWQKLFQKVVHHSVSAQAAGRLFSYKEVALAPPGVGSSDSSKGSDTSNIGNYTVNSTNVQLLAGSKNTVQLLKKTSSVHEEIVEDKEGNLDLSNEYENIGSLPNEAENQSNGSANPLPPEAEKQSDSETGKEPAKKLFAITPPYNPFTFPVFGSVPVPVHTEQGGIFSPSLSIASMIAVNPARRSPHQSATTRTPHGPRLSGGYNRSGNGVPRNKPFHNGEFNGDPNAYLAPSNGITFSQNGYPISLNGIETLPNGFLVSINGMLETQNGIPLSPVDLVEFSLVDSVEVPDKNQNEVEAKGSIEGSSNNLTVMASSTLQNVREEPRVSEVTQSDQSGGDEQSNCGPEETPTNKVAEDADILSA</sequence>
<gene>
    <name evidence="2" type="ORF">OLEA9_A119307</name>
</gene>
<reference evidence="2 3" key="1">
    <citation type="submission" date="2019-12" db="EMBL/GenBank/DDBJ databases">
        <authorList>
            <person name="Alioto T."/>
            <person name="Alioto T."/>
            <person name="Gomez Garrido J."/>
        </authorList>
    </citation>
    <scope>NUCLEOTIDE SEQUENCE [LARGE SCALE GENOMIC DNA]</scope>
</reference>
<feature type="region of interest" description="Disordered" evidence="1">
    <location>
        <begin position="197"/>
        <end position="229"/>
    </location>
</feature>
<accession>A0A8S0QRX0</accession>
<proteinExistence type="predicted"/>
<dbReference type="Gramene" id="OE9A119307T1">
    <property type="protein sequence ID" value="OE9A119307C1"/>
    <property type="gene ID" value="OE9A119307"/>
</dbReference>
<evidence type="ECO:0000313" key="2">
    <source>
        <dbReference type="EMBL" id="CAA2967346.1"/>
    </source>
</evidence>
<protein>
    <submittedName>
        <fullName evidence="2">Uncharacterized protein</fullName>
    </submittedName>
</protein>
<feature type="region of interest" description="Disordered" evidence="1">
    <location>
        <begin position="413"/>
        <end position="459"/>
    </location>
</feature>